<dbReference type="Proteomes" id="UP000565579">
    <property type="component" value="Unassembled WGS sequence"/>
</dbReference>
<dbReference type="EMBL" id="JACHMI010000001">
    <property type="protein sequence ID" value="MBB6553632.1"/>
    <property type="molecule type" value="Genomic_DNA"/>
</dbReference>
<sequence length="380" mass="40452">MTRSVEDRLRDAFSAGAELVRPESLGPVADPVTIRARRGFRGLPVLTAAAVAAVLAVVALVTNLIIPSARVAPPVLAPSDGNEALRRLAAQVARLPDERGAYWRRSLVRDSLIRVQAGGRAFNAVVSSRTELWLPRDLKNPVQTQDGEPSLRPATAADGRVWRAAGSPAKVQRVCTAGTKAADCLKLPMRVESKGCQYTHEVAPDHGPGAQPLGPYTPAEISALPADDKGMRAWLRARWESSRTKTGTARTLEETMAGSVGLLATPLAPGARAAILRLLADLPTTSVRGPAEDPLGRSGLAVDFDKGSAYFREFGTDDEVTEDHTTILDPLTGEILAKVTKAGESTVGLAKGQTVDSEVWTSVTGWTDDRPKPPGNCRRL</sequence>
<keyword evidence="3" id="KW-1185">Reference proteome</keyword>
<protein>
    <submittedName>
        <fullName evidence="2">Uncharacterized protein</fullName>
    </submittedName>
</protein>
<evidence type="ECO:0000313" key="3">
    <source>
        <dbReference type="Proteomes" id="UP000565579"/>
    </source>
</evidence>
<name>A0A7X0P1N1_9ACTN</name>
<dbReference type="AlphaFoldDB" id="A0A7X0P1N1"/>
<comment type="caution">
    <text evidence="2">The sequence shown here is derived from an EMBL/GenBank/DDBJ whole genome shotgun (WGS) entry which is preliminary data.</text>
</comment>
<accession>A0A7X0P1N1</accession>
<evidence type="ECO:0000256" key="1">
    <source>
        <dbReference type="SAM" id="Phobius"/>
    </source>
</evidence>
<gene>
    <name evidence="2" type="ORF">HD593_008427</name>
</gene>
<reference evidence="2 3" key="1">
    <citation type="submission" date="2020-08" db="EMBL/GenBank/DDBJ databases">
        <title>Sequencing the genomes of 1000 actinobacteria strains.</title>
        <authorList>
            <person name="Klenk H.-P."/>
        </authorList>
    </citation>
    <scope>NUCLEOTIDE SEQUENCE [LARGE SCALE GENOMIC DNA]</scope>
    <source>
        <strain evidence="2 3">DSM 43768</strain>
    </source>
</reference>
<proteinExistence type="predicted"/>
<feature type="transmembrane region" description="Helical" evidence="1">
    <location>
        <begin position="45"/>
        <end position="66"/>
    </location>
</feature>
<keyword evidence="1" id="KW-0812">Transmembrane</keyword>
<dbReference type="RefSeq" id="WP_185107945.1">
    <property type="nucleotide sequence ID" value="NZ_BAAAXY010000160.1"/>
</dbReference>
<keyword evidence="1" id="KW-0472">Membrane</keyword>
<keyword evidence="1" id="KW-1133">Transmembrane helix</keyword>
<organism evidence="2 3">
    <name type="scientific">Nonomuraea rubra</name>
    <dbReference type="NCBI Taxonomy" id="46180"/>
    <lineage>
        <taxon>Bacteria</taxon>
        <taxon>Bacillati</taxon>
        <taxon>Actinomycetota</taxon>
        <taxon>Actinomycetes</taxon>
        <taxon>Streptosporangiales</taxon>
        <taxon>Streptosporangiaceae</taxon>
        <taxon>Nonomuraea</taxon>
    </lineage>
</organism>
<evidence type="ECO:0000313" key="2">
    <source>
        <dbReference type="EMBL" id="MBB6553632.1"/>
    </source>
</evidence>